<feature type="region of interest" description="Disordered" evidence="1">
    <location>
        <begin position="1"/>
        <end position="45"/>
    </location>
</feature>
<evidence type="ECO:0000313" key="2">
    <source>
        <dbReference type="EMBL" id="KKP87722.1"/>
    </source>
</evidence>
<reference evidence="2 3" key="1">
    <citation type="journal article" date="2015" name="Nature">
        <title>rRNA introns, odd ribosomes, and small enigmatic genomes across a large radiation of phyla.</title>
        <authorList>
            <person name="Brown C.T."/>
            <person name="Hug L.A."/>
            <person name="Thomas B.C."/>
            <person name="Sharon I."/>
            <person name="Castelle C.J."/>
            <person name="Singh A."/>
            <person name="Wilkins M.J."/>
            <person name="Williams K.H."/>
            <person name="Banfield J.F."/>
        </authorList>
    </citation>
    <scope>NUCLEOTIDE SEQUENCE [LARGE SCALE GENOMIC DNA]</scope>
</reference>
<dbReference type="AlphaFoldDB" id="A0A0G0G7P4"/>
<accession>A0A0G0G7P4</accession>
<proteinExistence type="predicted"/>
<dbReference type="EMBL" id="LBQZ01000039">
    <property type="protein sequence ID" value="KKP87722.1"/>
    <property type="molecule type" value="Genomic_DNA"/>
</dbReference>
<dbReference type="Proteomes" id="UP000034798">
    <property type="component" value="Unassembled WGS sequence"/>
</dbReference>
<comment type="caution">
    <text evidence="2">The sequence shown here is derived from an EMBL/GenBank/DDBJ whole genome shotgun (WGS) entry which is preliminary data.</text>
</comment>
<sequence length="45" mass="5018">MSFEDEEVEGGFKVGADEDELGEPLDIPEGMNDFGLDEEDPDKDR</sequence>
<organism evidence="2 3">
    <name type="scientific">Candidatus Nomurabacteria bacterium GW2011_GWC2_35_8</name>
    <dbReference type="NCBI Taxonomy" id="1618752"/>
    <lineage>
        <taxon>Bacteria</taxon>
        <taxon>Candidatus Nomuraibacteriota</taxon>
    </lineage>
</organism>
<evidence type="ECO:0000256" key="1">
    <source>
        <dbReference type="SAM" id="MobiDB-lite"/>
    </source>
</evidence>
<gene>
    <name evidence="2" type="ORF">UR91_C0039G0007</name>
</gene>
<feature type="compositionally biased region" description="Acidic residues" evidence="1">
    <location>
        <begin position="35"/>
        <end position="45"/>
    </location>
</feature>
<name>A0A0G0G7P4_9BACT</name>
<evidence type="ECO:0000313" key="3">
    <source>
        <dbReference type="Proteomes" id="UP000034798"/>
    </source>
</evidence>
<protein>
    <submittedName>
        <fullName evidence="2">Uncharacterized protein</fullName>
    </submittedName>
</protein>